<gene>
    <name evidence="1" type="ORF">K450DRAFT_227636</name>
</gene>
<dbReference type="PANTHER" id="PTHR28177">
    <property type="entry name" value="ALTERED INHERITANCE OF MITOCHONDRIA PROTEIN 19, MITOCHONDRIAL"/>
    <property type="match status" value="1"/>
</dbReference>
<evidence type="ECO:0000313" key="1">
    <source>
        <dbReference type="EMBL" id="KAI8582533.1"/>
    </source>
</evidence>
<keyword evidence="2" id="KW-1185">Reference proteome</keyword>
<accession>A0AAD5EF32</accession>
<dbReference type="RefSeq" id="XP_051447537.1">
    <property type="nucleotide sequence ID" value="XM_051586764.1"/>
</dbReference>
<dbReference type="InterPro" id="IPR044890">
    <property type="entry name" value="TMEM14_sf"/>
</dbReference>
<dbReference type="GO" id="GO:0005739">
    <property type="term" value="C:mitochondrion"/>
    <property type="evidence" value="ECO:0007669"/>
    <property type="project" value="TreeGrafter"/>
</dbReference>
<dbReference type="PANTHER" id="PTHR28177:SF1">
    <property type="entry name" value="ALTERED INHERITANCE OF MITOCHONDRIA PROTEIN 19, MITOCHONDRIAL"/>
    <property type="match status" value="1"/>
</dbReference>
<reference evidence="1" key="1">
    <citation type="submission" date="2021-06" db="EMBL/GenBank/DDBJ databases">
        <authorList>
            <consortium name="DOE Joint Genome Institute"/>
            <person name="Mondo S.J."/>
            <person name="Amses K.R."/>
            <person name="Simmons D.R."/>
            <person name="Longcore J.E."/>
            <person name="Seto K."/>
            <person name="Alves G.H."/>
            <person name="Bonds A.E."/>
            <person name="Quandt C.A."/>
            <person name="Davis W.J."/>
            <person name="Chang Y."/>
            <person name="Letcher P.M."/>
            <person name="Powell M.J."/>
            <person name="Kuo A."/>
            <person name="Labutti K."/>
            <person name="Pangilinan J."/>
            <person name="Andreopoulos W."/>
            <person name="Tritt A."/>
            <person name="Riley R."/>
            <person name="Hundley H."/>
            <person name="Johnson J."/>
            <person name="Lipzen A."/>
            <person name="Barry K."/>
            <person name="Berbee M.L."/>
            <person name="Buchler N.E."/>
            <person name="Grigoriev I.V."/>
            <person name="Spatafora J.W."/>
            <person name="Stajich J.E."/>
            <person name="James T.Y."/>
        </authorList>
    </citation>
    <scope>NUCLEOTIDE SEQUENCE</scope>
    <source>
        <strain evidence="1">AG</strain>
    </source>
</reference>
<dbReference type="InterPro" id="IPR019419">
    <property type="entry name" value="AIM19"/>
</dbReference>
<sequence>MSNSTSLDKLADSPYPAWALAALSALAIPAAVAKKPGVPSFFQCTAFSAIFGGAGYVSHVGDPENGAGIATAWCLTWSFLNFRSALKSKKPLPWLMAASVAADTVIYGQKTLKVNGYI</sequence>
<reference evidence="1" key="2">
    <citation type="journal article" date="2022" name="Proc. Natl. Acad. Sci. U.S.A.">
        <title>Diploid-dominant life cycles characterize the early evolution of Fungi.</title>
        <authorList>
            <person name="Amses K.R."/>
            <person name="Simmons D.R."/>
            <person name="Longcore J.E."/>
            <person name="Mondo S.J."/>
            <person name="Seto K."/>
            <person name="Jeronimo G.H."/>
            <person name="Bonds A.E."/>
            <person name="Quandt C.A."/>
            <person name="Davis W.J."/>
            <person name="Chang Y."/>
            <person name="Federici B.A."/>
            <person name="Kuo A."/>
            <person name="LaButti K."/>
            <person name="Pangilinan J."/>
            <person name="Andreopoulos W."/>
            <person name="Tritt A."/>
            <person name="Riley R."/>
            <person name="Hundley H."/>
            <person name="Johnson J."/>
            <person name="Lipzen A."/>
            <person name="Barry K."/>
            <person name="Lang B.F."/>
            <person name="Cuomo C.A."/>
            <person name="Buchler N.E."/>
            <person name="Grigoriev I.V."/>
            <person name="Spatafora J.W."/>
            <person name="Stajich J.E."/>
            <person name="James T.Y."/>
        </authorList>
    </citation>
    <scope>NUCLEOTIDE SEQUENCE</scope>
    <source>
        <strain evidence="1">AG</strain>
    </source>
</reference>
<dbReference type="Proteomes" id="UP001206595">
    <property type="component" value="Unassembled WGS sequence"/>
</dbReference>
<dbReference type="Gene3D" id="1.10.10.1740">
    <property type="entry name" value="Transmembrane protein 14-like"/>
    <property type="match status" value="1"/>
</dbReference>
<organism evidence="1 2">
    <name type="scientific">Umbelopsis ramanniana AG</name>
    <dbReference type="NCBI Taxonomy" id="1314678"/>
    <lineage>
        <taxon>Eukaryota</taxon>
        <taxon>Fungi</taxon>
        <taxon>Fungi incertae sedis</taxon>
        <taxon>Mucoromycota</taxon>
        <taxon>Mucoromycotina</taxon>
        <taxon>Umbelopsidomycetes</taxon>
        <taxon>Umbelopsidales</taxon>
        <taxon>Umbelopsidaceae</taxon>
        <taxon>Umbelopsis</taxon>
    </lineage>
</organism>
<evidence type="ECO:0000313" key="2">
    <source>
        <dbReference type="Proteomes" id="UP001206595"/>
    </source>
</evidence>
<name>A0AAD5EF32_UMBRA</name>
<proteinExistence type="predicted"/>
<dbReference type="GeneID" id="75912112"/>
<dbReference type="EMBL" id="MU620900">
    <property type="protein sequence ID" value="KAI8582533.1"/>
    <property type="molecule type" value="Genomic_DNA"/>
</dbReference>
<dbReference type="AlphaFoldDB" id="A0AAD5EF32"/>
<protein>
    <submittedName>
        <fullName evidence="1">Uncharacterized protein</fullName>
    </submittedName>
</protein>
<dbReference type="Pfam" id="PF10315">
    <property type="entry name" value="Aim19"/>
    <property type="match status" value="1"/>
</dbReference>
<comment type="caution">
    <text evidence="1">The sequence shown here is derived from an EMBL/GenBank/DDBJ whole genome shotgun (WGS) entry which is preliminary data.</text>
</comment>